<evidence type="ECO:0000256" key="6">
    <source>
        <dbReference type="RuleBase" id="RU003756"/>
    </source>
</evidence>
<dbReference type="Proteomes" id="UP001328107">
    <property type="component" value="Unassembled WGS sequence"/>
</dbReference>
<keyword evidence="7" id="KW-0175">Coiled coil</keyword>
<dbReference type="Pfam" id="PF05192">
    <property type="entry name" value="MutS_III"/>
    <property type="match status" value="1"/>
</dbReference>
<reference evidence="11" key="1">
    <citation type="submission" date="2022-10" db="EMBL/GenBank/DDBJ databases">
        <title>Genome assembly of Pristionchus species.</title>
        <authorList>
            <person name="Yoshida K."/>
            <person name="Sommer R.J."/>
        </authorList>
    </citation>
    <scope>NUCLEOTIDE SEQUENCE [LARGE SCALE GENOMIC DNA]</scope>
    <source>
        <strain evidence="11">RS5460</strain>
    </source>
</reference>
<dbReference type="InterPro" id="IPR007860">
    <property type="entry name" value="DNA_mmatch_repair_MutS_con_dom"/>
</dbReference>
<evidence type="ECO:0000256" key="2">
    <source>
        <dbReference type="ARBA" id="ARBA00022741"/>
    </source>
</evidence>
<evidence type="ECO:0000256" key="5">
    <source>
        <dbReference type="ARBA" id="ARBA00023125"/>
    </source>
</evidence>
<dbReference type="SUPFAM" id="SSF48334">
    <property type="entry name" value="DNA repair protein MutS, domain III"/>
    <property type="match status" value="1"/>
</dbReference>
<dbReference type="Pfam" id="PF05188">
    <property type="entry name" value="MutS_II"/>
    <property type="match status" value="1"/>
</dbReference>
<protein>
    <recommendedName>
        <fullName evidence="9">DNA mismatch repair proteins mutS family domain-containing protein</fullName>
    </recommendedName>
</protein>
<dbReference type="PIRSF" id="PIRSF037677">
    <property type="entry name" value="DNA_mis_repair_Msh6"/>
    <property type="match status" value="1"/>
</dbReference>
<dbReference type="PROSITE" id="PS00486">
    <property type="entry name" value="DNA_MISMATCH_REPAIR_2"/>
    <property type="match status" value="1"/>
</dbReference>
<keyword evidence="6" id="KW-0234">DNA repair</keyword>
<dbReference type="InterPro" id="IPR007696">
    <property type="entry name" value="DNA_mismatch_repair_MutS_core"/>
</dbReference>
<evidence type="ECO:0000256" key="7">
    <source>
        <dbReference type="SAM" id="Coils"/>
    </source>
</evidence>
<feature type="compositionally biased region" description="Acidic residues" evidence="8">
    <location>
        <begin position="90"/>
        <end position="124"/>
    </location>
</feature>
<comment type="function">
    <text evidence="6">Component of the post-replicative DNA mismatch repair system (MMR).</text>
</comment>
<dbReference type="SUPFAM" id="SSF53150">
    <property type="entry name" value="DNA repair protein MutS, domain II"/>
    <property type="match status" value="1"/>
</dbReference>
<dbReference type="GO" id="GO:0006298">
    <property type="term" value="P:mismatch repair"/>
    <property type="evidence" value="ECO:0007669"/>
    <property type="project" value="InterPro"/>
</dbReference>
<dbReference type="Pfam" id="PF00488">
    <property type="entry name" value="MutS_V"/>
    <property type="match status" value="1"/>
</dbReference>
<dbReference type="InterPro" id="IPR027417">
    <property type="entry name" value="P-loop_NTPase"/>
</dbReference>
<dbReference type="InterPro" id="IPR000432">
    <property type="entry name" value="DNA_mismatch_repair_MutS_C"/>
</dbReference>
<keyword evidence="5 6" id="KW-0238">DNA-binding</keyword>
<dbReference type="SUPFAM" id="SSF52540">
    <property type="entry name" value="P-loop containing nucleoside triphosphate hydrolases"/>
    <property type="match status" value="1"/>
</dbReference>
<evidence type="ECO:0000256" key="3">
    <source>
        <dbReference type="ARBA" id="ARBA00022763"/>
    </source>
</evidence>
<sequence>IQVCEMSKQSSLMSFFTPKGSKATPTVNASPQVSTPSSKKNASTPKTPKSSRAPLKRVNERVKNDHEREDNEDVVEKEPKRRRVIISDSDSSEAESESECYDPSKEEEEVDEEEYDDPMDDDDETPKKKKSAKKGRGTTSSKAETDNRKDEEEDKEGVESDGEFVFDPAMANSFIGSFGMKEDDISEKVKSLLDVEVTVDSKRVAEEEKPKGKKKEGDEDEKVEEYTHEKLEFLKPDRIRDVYGRRPDDADYDHTTVKIPDQFIKEQTPGHQQWWTIKSFNFDTVLLFKVGKFYELYHMDATVAVNCLNLAYMKGSYAHCGFPESAYGRFADQLVQRGYKVARIEQTETPDQLSERNKKERVKSKVVRRELCRVTTCATRTYDALDSPLDDGKSEEGGGDGGGRDSNNAFLLAIKEVISVRGSQRTPVTTFGVAFIDTSIGRFFVGSFEDDCYFSHLRTLIARHPPAQVLVERNRMSNSTRSVLSSMLPSSVPTETLTPKKEFLEPEKTITLLLDGSRLGGDTHTWPSTLVEMLSRDESLPTSSPSHREAWSALGALLSYLGKCLIDRDMVSMKLFETFDPTAAPMKSLSSNLCSSSWKGRRMVIDGVGLEQLSLIPLEYASEQTSGSLYSILNRCKTPFGARLLRSWICAPSCDKEVIEERQKAVVWLMTAEGRRCQSSVEELLENLPDLERLLQKIHSVGLLHRAREHPDSRAVMFEGEKYAKRKIKDLIAALEGFKLCHQIGELCEGARKGEKKNSLLAAAPFDVKKHLEHFEDAFDAREAESTGKIIPNEGTDGEYDAARERVEKMKEKINDYSEEMGRKLQCKTSLVNCGKDRNLLEVPDKVKVPSNFEKKTMKKGFVRYTNEKLLSLNCELGEAESDLECLLKDATRRVFEDFDQRRDSWQGCLDAVSTLDVLISLAKYGSCTGVPMCVPSIVYDEEKPVMEVEEGYHPCIVVTGLASLLDEGVESSSTTFIPNDINLGGSNPSTLLLTGPNMGGKSTLMRQVAVLSVLSQIGSLVPAKSMRLSPIDRIFTRLGASDRLVAGQSTFFVEMNESAIALRDATKHSFALFDELGRGTGTLDGQSLAWAIMQSMTKRIGARSIFSTHYHGLCERVEGDKEISLMHMGCVVEDEEETAETARVTKESVTFLYKLVPGVCPRSFGFNAARLAGIEEHVIADSWRAAKRTFGDQKTLKKLKEEAERGASVETLRRLIETAF</sequence>
<dbReference type="FunFam" id="1.10.1420.10:FF:000005">
    <property type="entry name" value="DNA mismatch repair protein"/>
    <property type="match status" value="1"/>
</dbReference>
<gene>
    <name evidence="10" type="ORF">PMAYCL1PPCAC_24067</name>
</gene>
<evidence type="ECO:0000256" key="1">
    <source>
        <dbReference type="ARBA" id="ARBA00006271"/>
    </source>
</evidence>
<dbReference type="Gene3D" id="3.30.420.110">
    <property type="entry name" value="MutS, connector domain"/>
    <property type="match status" value="1"/>
</dbReference>
<feature type="non-terminal residue" evidence="10">
    <location>
        <position position="1"/>
    </location>
</feature>
<dbReference type="PANTHER" id="PTHR11361:SF148">
    <property type="entry name" value="DNA MISMATCH REPAIR PROTEIN MSH6"/>
    <property type="match status" value="1"/>
</dbReference>
<proteinExistence type="inferred from homology"/>
<dbReference type="Gene3D" id="1.10.1420.10">
    <property type="match status" value="2"/>
</dbReference>
<dbReference type="Gene3D" id="3.40.50.300">
    <property type="entry name" value="P-loop containing nucleotide triphosphate hydrolases"/>
    <property type="match status" value="1"/>
</dbReference>
<dbReference type="InterPro" id="IPR007861">
    <property type="entry name" value="DNA_mismatch_repair_MutS_clamp"/>
</dbReference>
<evidence type="ECO:0000259" key="9">
    <source>
        <dbReference type="PROSITE" id="PS00486"/>
    </source>
</evidence>
<accession>A0AAN5D1C1</accession>
<feature type="compositionally biased region" description="Basic and acidic residues" evidence="8">
    <location>
        <begin position="57"/>
        <end position="79"/>
    </location>
</feature>
<dbReference type="GO" id="GO:0005524">
    <property type="term" value="F:ATP binding"/>
    <property type="evidence" value="ECO:0007669"/>
    <property type="project" value="UniProtKB-KW"/>
</dbReference>
<comment type="similarity">
    <text evidence="1 6">Belongs to the DNA mismatch repair MutS family.</text>
</comment>
<feature type="region of interest" description="Disordered" evidence="8">
    <location>
        <begin position="203"/>
        <end position="222"/>
    </location>
</feature>
<dbReference type="EMBL" id="BTRK01000005">
    <property type="protein sequence ID" value="GMR53872.1"/>
    <property type="molecule type" value="Genomic_DNA"/>
</dbReference>
<feature type="coiled-coil region" evidence="7">
    <location>
        <begin position="793"/>
        <end position="820"/>
    </location>
</feature>
<feature type="domain" description="DNA mismatch repair proteins mutS family" evidence="9">
    <location>
        <begin position="1070"/>
        <end position="1086"/>
    </location>
</feature>
<dbReference type="Gene3D" id="3.40.1170.10">
    <property type="entry name" value="DNA repair protein MutS, domain I"/>
    <property type="match status" value="1"/>
</dbReference>
<dbReference type="Pfam" id="PF01624">
    <property type="entry name" value="MutS_I"/>
    <property type="match status" value="1"/>
</dbReference>
<dbReference type="Pfam" id="PF05190">
    <property type="entry name" value="MutS_IV"/>
    <property type="match status" value="1"/>
</dbReference>
<dbReference type="FunFam" id="3.40.1170.10:FF:000002">
    <property type="entry name" value="DNA mismatch repair protein"/>
    <property type="match status" value="1"/>
</dbReference>
<dbReference type="SMART" id="SM00534">
    <property type="entry name" value="MUTSac"/>
    <property type="match status" value="1"/>
</dbReference>
<dbReference type="GO" id="GO:0032301">
    <property type="term" value="C:MutSalpha complex"/>
    <property type="evidence" value="ECO:0007669"/>
    <property type="project" value="TreeGrafter"/>
</dbReference>
<dbReference type="AlphaFoldDB" id="A0AAN5D1C1"/>
<dbReference type="InterPro" id="IPR036187">
    <property type="entry name" value="DNA_mismatch_repair_MutS_sf"/>
</dbReference>
<comment type="caution">
    <text evidence="10">The sequence shown here is derived from an EMBL/GenBank/DDBJ whole genome shotgun (WGS) entry which is preliminary data.</text>
</comment>
<dbReference type="GO" id="GO:0140664">
    <property type="term" value="F:ATP-dependent DNA damage sensor activity"/>
    <property type="evidence" value="ECO:0007669"/>
    <property type="project" value="InterPro"/>
</dbReference>
<keyword evidence="11" id="KW-1185">Reference proteome</keyword>
<keyword evidence="4" id="KW-0067">ATP-binding</keyword>
<dbReference type="InterPro" id="IPR017261">
    <property type="entry name" value="DNA_mismatch_repair_MutS/MSH"/>
</dbReference>
<feature type="region of interest" description="Disordered" evidence="8">
    <location>
        <begin position="1"/>
        <end position="166"/>
    </location>
</feature>
<feature type="compositionally biased region" description="Basic residues" evidence="8">
    <location>
        <begin position="127"/>
        <end position="136"/>
    </location>
</feature>
<dbReference type="InterPro" id="IPR016151">
    <property type="entry name" value="DNA_mismatch_repair_MutS_N"/>
</dbReference>
<dbReference type="SUPFAM" id="SSF55271">
    <property type="entry name" value="DNA repair protein MutS, domain I"/>
    <property type="match status" value="1"/>
</dbReference>
<dbReference type="InterPro" id="IPR045076">
    <property type="entry name" value="MutS"/>
</dbReference>
<dbReference type="PANTHER" id="PTHR11361">
    <property type="entry name" value="DNA MISMATCH REPAIR PROTEIN MUTS FAMILY MEMBER"/>
    <property type="match status" value="1"/>
</dbReference>
<feature type="compositionally biased region" description="Polar residues" evidence="8">
    <location>
        <begin position="23"/>
        <end position="50"/>
    </location>
</feature>
<keyword evidence="2 6" id="KW-0547">Nucleotide-binding</keyword>
<evidence type="ECO:0000256" key="4">
    <source>
        <dbReference type="ARBA" id="ARBA00022840"/>
    </source>
</evidence>
<keyword evidence="3 6" id="KW-0227">DNA damage</keyword>
<name>A0AAN5D1C1_9BILA</name>
<feature type="compositionally biased region" description="Acidic residues" evidence="8">
    <location>
        <begin position="151"/>
        <end position="164"/>
    </location>
</feature>
<organism evidence="10 11">
    <name type="scientific">Pristionchus mayeri</name>
    <dbReference type="NCBI Taxonomy" id="1317129"/>
    <lineage>
        <taxon>Eukaryota</taxon>
        <taxon>Metazoa</taxon>
        <taxon>Ecdysozoa</taxon>
        <taxon>Nematoda</taxon>
        <taxon>Chromadorea</taxon>
        <taxon>Rhabditida</taxon>
        <taxon>Rhabditina</taxon>
        <taxon>Diplogasteromorpha</taxon>
        <taxon>Diplogasteroidea</taxon>
        <taxon>Neodiplogasteridae</taxon>
        <taxon>Pristionchus</taxon>
    </lineage>
</organism>
<dbReference type="SMART" id="SM00533">
    <property type="entry name" value="MUTSd"/>
    <property type="match status" value="1"/>
</dbReference>
<dbReference type="GO" id="GO:0030983">
    <property type="term" value="F:mismatched DNA binding"/>
    <property type="evidence" value="ECO:0007669"/>
    <property type="project" value="InterPro"/>
</dbReference>
<dbReference type="InterPro" id="IPR036678">
    <property type="entry name" value="MutS_con_dom_sf"/>
</dbReference>
<evidence type="ECO:0000256" key="8">
    <source>
        <dbReference type="SAM" id="MobiDB-lite"/>
    </source>
</evidence>
<evidence type="ECO:0000313" key="10">
    <source>
        <dbReference type="EMBL" id="GMR53872.1"/>
    </source>
</evidence>
<evidence type="ECO:0000313" key="11">
    <source>
        <dbReference type="Proteomes" id="UP001328107"/>
    </source>
</evidence>
<dbReference type="InterPro" id="IPR007695">
    <property type="entry name" value="DNA_mismatch_repair_MutS-lik_N"/>
</dbReference>